<keyword evidence="1" id="KW-1133">Transmembrane helix</keyword>
<feature type="transmembrane region" description="Helical" evidence="1">
    <location>
        <begin position="34"/>
        <end position="51"/>
    </location>
</feature>
<reference evidence="2" key="1">
    <citation type="submission" date="2021-02" db="EMBL/GenBank/DDBJ databases">
        <authorList>
            <person name="Palmer J.M."/>
        </authorList>
    </citation>
    <scope>NUCLEOTIDE SEQUENCE</scope>
    <source>
        <strain evidence="2">SCRP734</strain>
    </source>
</reference>
<protein>
    <recommendedName>
        <fullName evidence="4">Transmembrane protein</fullName>
    </recommendedName>
</protein>
<gene>
    <name evidence="2" type="ORF">PHYPSEUDO_002639</name>
</gene>
<dbReference type="OrthoDB" id="110688at2759"/>
<dbReference type="AlphaFoldDB" id="A0A8T1VVW0"/>
<evidence type="ECO:0008006" key="4">
    <source>
        <dbReference type="Google" id="ProtNLM"/>
    </source>
</evidence>
<dbReference type="Proteomes" id="UP000694044">
    <property type="component" value="Unassembled WGS sequence"/>
</dbReference>
<feature type="transmembrane region" description="Helical" evidence="1">
    <location>
        <begin position="272"/>
        <end position="292"/>
    </location>
</feature>
<comment type="caution">
    <text evidence="2">The sequence shown here is derived from an EMBL/GenBank/DDBJ whole genome shotgun (WGS) entry which is preliminary data.</text>
</comment>
<keyword evidence="3" id="KW-1185">Reference proteome</keyword>
<proteinExistence type="predicted"/>
<evidence type="ECO:0000313" key="3">
    <source>
        <dbReference type="Proteomes" id="UP000694044"/>
    </source>
</evidence>
<name>A0A8T1VVW0_9STRA</name>
<evidence type="ECO:0000313" key="2">
    <source>
        <dbReference type="EMBL" id="KAG7384378.1"/>
    </source>
</evidence>
<keyword evidence="1" id="KW-0472">Membrane</keyword>
<organism evidence="2 3">
    <name type="scientific">Phytophthora pseudosyringae</name>
    <dbReference type="NCBI Taxonomy" id="221518"/>
    <lineage>
        <taxon>Eukaryota</taxon>
        <taxon>Sar</taxon>
        <taxon>Stramenopiles</taxon>
        <taxon>Oomycota</taxon>
        <taxon>Peronosporomycetes</taxon>
        <taxon>Peronosporales</taxon>
        <taxon>Peronosporaceae</taxon>
        <taxon>Phytophthora</taxon>
    </lineage>
</organism>
<dbReference type="EMBL" id="JAGDFM010000149">
    <property type="protein sequence ID" value="KAG7384378.1"/>
    <property type="molecule type" value="Genomic_DNA"/>
</dbReference>
<sequence>MKQTQVHSFNLEPRDQGPVSVTAPRRRLITAQRMLFAAWLGVGVVPFLLQARSFLKFVTPHKITETLVAPPGAVRETTNLTELCPATGFLMSRVWWNVVPTHYYTADHDRICHVVVPQYNLHGGYRVSSSKAVSFHTTPRKCKNDSYGFENYLYHGSIGYYAFYEEAQGTYCALDNTGYALVSNLGTFDINGWFLAQDGGSDEYRRSYWYGTVGTVWLLYRSLVLRRSYIACKRYGRRCDQMGQLLRRKFAMVFVHENLRLSAHGAKNYQRFALLYLLVEGLMSDLFLLIAHDGISAEIQYLSIGYNLSGMLLMVWEIVESMGWLSEGKRMLLKRLLYSYESSLLGELLSAAVQQHFLVSLNRSELKESRPTAMAVSYYVWSLLWHTMYVMMLIAFIVSVRVSWAVSYVLLRNRTLAIFTRPCCIDSVLGARCRMTMLGSYCVEGEQLFYNFEALKAFGMLKMEEENGAEFLVVDKLHWIAVPNDNLVVIGSVSGNLAQPCRERPCTGVVSFVGRSLGGAPGQTGSNPVLFVRRNTQIAVGPAPLAVLPAP</sequence>
<evidence type="ECO:0000256" key="1">
    <source>
        <dbReference type="SAM" id="Phobius"/>
    </source>
</evidence>
<feature type="transmembrane region" description="Helical" evidence="1">
    <location>
        <begin position="207"/>
        <end position="224"/>
    </location>
</feature>
<accession>A0A8T1VVW0</accession>
<feature type="transmembrane region" description="Helical" evidence="1">
    <location>
        <begin position="378"/>
        <end position="411"/>
    </location>
</feature>
<keyword evidence="1" id="KW-0812">Transmembrane</keyword>